<evidence type="ECO:0000313" key="8">
    <source>
        <dbReference type="Proteomes" id="UP001501791"/>
    </source>
</evidence>
<dbReference type="InterPro" id="IPR039538">
    <property type="entry name" value="BetI_C"/>
</dbReference>
<evidence type="ECO:0000256" key="3">
    <source>
        <dbReference type="ARBA" id="ARBA00023125"/>
    </source>
</evidence>
<evidence type="ECO:0000256" key="4">
    <source>
        <dbReference type="ARBA" id="ARBA00023163"/>
    </source>
</evidence>
<dbReference type="SUPFAM" id="SSF48498">
    <property type="entry name" value="Tetracyclin repressor-like, C-terminal domain"/>
    <property type="match status" value="1"/>
</dbReference>
<evidence type="ECO:0000256" key="2">
    <source>
        <dbReference type="ARBA" id="ARBA00023015"/>
    </source>
</evidence>
<gene>
    <name evidence="7" type="ORF">GCM10009691_03090</name>
</gene>
<keyword evidence="1" id="KW-0678">Repressor</keyword>
<dbReference type="Pfam" id="PF00440">
    <property type="entry name" value="TetR_N"/>
    <property type="match status" value="1"/>
</dbReference>
<organism evidence="7 8">
    <name type="scientific">Brevibacterium picturae</name>
    <dbReference type="NCBI Taxonomy" id="260553"/>
    <lineage>
        <taxon>Bacteria</taxon>
        <taxon>Bacillati</taxon>
        <taxon>Actinomycetota</taxon>
        <taxon>Actinomycetes</taxon>
        <taxon>Micrococcales</taxon>
        <taxon>Brevibacteriaceae</taxon>
        <taxon>Brevibacterium</taxon>
    </lineage>
</organism>
<dbReference type="Proteomes" id="UP001501791">
    <property type="component" value="Unassembled WGS sequence"/>
</dbReference>
<dbReference type="PROSITE" id="PS50977">
    <property type="entry name" value="HTH_TETR_2"/>
    <property type="match status" value="1"/>
</dbReference>
<sequence length="200" mass="22338">MELAEAVWRVIERDGMNGATVRSVASEAGMSPGALRHYFSDQAGLLRFAAQTMTRRVVARLQQHLATGTSGIELSWRLLEEMLPVDSNRRIEVIVWLEGISRARHDPDLDEAKASGWFGERYICRAAWANARGLPVPQQLTEELTPEDEAAIGKLHTFMDGLTLQAIAFPEQVTPSQAAQQMRDFLSTLLSEVNSHRRPD</sequence>
<evidence type="ECO:0000256" key="1">
    <source>
        <dbReference type="ARBA" id="ARBA00022491"/>
    </source>
</evidence>
<evidence type="ECO:0000313" key="7">
    <source>
        <dbReference type="EMBL" id="GAA1530573.1"/>
    </source>
</evidence>
<dbReference type="Pfam" id="PF13977">
    <property type="entry name" value="TetR_C_6"/>
    <property type="match status" value="1"/>
</dbReference>
<name>A0ABN2B065_9MICO</name>
<reference evidence="7 8" key="1">
    <citation type="journal article" date="2019" name="Int. J. Syst. Evol. Microbiol.">
        <title>The Global Catalogue of Microorganisms (GCM) 10K type strain sequencing project: providing services to taxonomists for standard genome sequencing and annotation.</title>
        <authorList>
            <consortium name="The Broad Institute Genomics Platform"/>
            <consortium name="The Broad Institute Genome Sequencing Center for Infectious Disease"/>
            <person name="Wu L."/>
            <person name="Ma J."/>
        </authorList>
    </citation>
    <scope>NUCLEOTIDE SEQUENCE [LARGE SCALE GENOMIC DNA]</scope>
    <source>
        <strain evidence="7 8">JCM 13319</strain>
    </source>
</reference>
<accession>A0ABN2B065</accession>
<protein>
    <submittedName>
        <fullName evidence="7">TetR/AcrR family transcriptional regulator</fullName>
    </submittedName>
</protein>
<feature type="domain" description="HTH tetR-type" evidence="6">
    <location>
        <begin position="1"/>
        <end position="57"/>
    </location>
</feature>
<keyword evidence="2" id="KW-0805">Transcription regulation</keyword>
<dbReference type="SUPFAM" id="SSF46689">
    <property type="entry name" value="Homeodomain-like"/>
    <property type="match status" value="1"/>
</dbReference>
<dbReference type="RefSeq" id="WP_346035082.1">
    <property type="nucleotide sequence ID" value="NZ_BAAALY010000002.1"/>
</dbReference>
<evidence type="ECO:0000256" key="5">
    <source>
        <dbReference type="PROSITE-ProRule" id="PRU00335"/>
    </source>
</evidence>
<keyword evidence="3 5" id="KW-0238">DNA-binding</keyword>
<dbReference type="InterPro" id="IPR001647">
    <property type="entry name" value="HTH_TetR"/>
</dbReference>
<dbReference type="InterPro" id="IPR009057">
    <property type="entry name" value="Homeodomain-like_sf"/>
</dbReference>
<feature type="DNA-binding region" description="H-T-H motif" evidence="5">
    <location>
        <begin position="20"/>
        <end position="39"/>
    </location>
</feature>
<keyword evidence="8" id="KW-1185">Reference proteome</keyword>
<dbReference type="EMBL" id="BAAALY010000002">
    <property type="protein sequence ID" value="GAA1530573.1"/>
    <property type="molecule type" value="Genomic_DNA"/>
</dbReference>
<proteinExistence type="predicted"/>
<comment type="caution">
    <text evidence="7">The sequence shown here is derived from an EMBL/GenBank/DDBJ whole genome shotgun (WGS) entry which is preliminary data.</text>
</comment>
<keyword evidence="4" id="KW-0804">Transcription</keyword>
<evidence type="ECO:0000259" key="6">
    <source>
        <dbReference type="PROSITE" id="PS50977"/>
    </source>
</evidence>
<dbReference type="InterPro" id="IPR036271">
    <property type="entry name" value="Tet_transcr_reg_TetR-rel_C_sf"/>
</dbReference>
<dbReference type="Gene3D" id="1.10.357.10">
    <property type="entry name" value="Tetracycline Repressor, domain 2"/>
    <property type="match status" value="1"/>
</dbReference>